<gene>
    <name evidence="2" type="ORF">NDU88_003474</name>
</gene>
<protein>
    <submittedName>
        <fullName evidence="2">Uncharacterized protein</fullName>
    </submittedName>
</protein>
<name>A0AAV7T5K2_PLEWA</name>
<organism evidence="2 3">
    <name type="scientific">Pleurodeles waltl</name>
    <name type="common">Iberian ribbed newt</name>
    <dbReference type="NCBI Taxonomy" id="8319"/>
    <lineage>
        <taxon>Eukaryota</taxon>
        <taxon>Metazoa</taxon>
        <taxon>Chordata</taxon>
        <taxon>Craniata</taxon>
        <taxon>Vertebrata</taxon>
        <taxon>Euteleostomi</taxon>
        <taxon>Amphibia</taxon>
        <taxon>Batrachia</taxon>
        <taxon>Caudata</taxon>
        <taxon>Salamandroidea</taxon>
        <taxon>Salamandridae</taxon>
        <taxon>Pleurodelinae</taxon>
        <taxon>Pleurodeles</taxon>
    </lineage>
</organism>
<dbReference type="EMBL" id="JANPWB010000007">
    <property type="protein sequence ID" value="KAJ1171614.1"/>
    <property type="molecule type" value="Genomic_DNA"/>
</dbReference>
<feature type="compositionally biased region" description="Low complexity" evidence="1">
    <location>
        <begin position="44"/>
        <end position="57"/>
    </location>
</feature>
<dbReference type="Proteomes" id="UP001066276">
    <property type="component" value="Chromosome 4_1"/>
</dbReference>
<comment type="caution">
    <text evidence="2">The sequence shown here is derived from an EMBL/GenBank/DDBJ whole genome shotgun (WGS) entry which is preliminary data.</text>
</comment>
<evidence type="ECO:0000313" key="3">
    <source>
        <dbReference type="Proteomes" id="UP001066276"/>
    </source>
</evidence>
<keyword evidence="3" id="KW-1185">Reference proteome</keyword>
<feature type="region of interest" description="Disordered" evidence="1">
    <location>
        <begin position="1"/>
        <end position="57"/>
    </location>
</feature>
<accession>A0AAV7T5K2</accession>
<evidence type="ECO:0000256" key="1">
    <source>
        <dbReference type="SAM" id="MobiDB-lite"/>
    </source>
</evidence>
<dbReference type="AlphaFoldDB" id="A0AAV7T5K2"/>
<evidence type="ECO:0000313" key="2">
    <source>
        <dbReference type="EMBL" id="KAJ1171614.1"/>
    </source>
</evidence>
<reference evidence="2" key="1">
    <citation type="journal article" date="2022" name="bioRxiv">
        <title>Sequencing and chromosome-scale assembly of the giantPleurodeles waltlgenome.</title>
        <authorList>
            <person name="Brown T."/>
            <person name="Elewa A."/>
            <person name="Iarovenko S."/>
            <person name="Subramanian E."/>
            <person name="Araus A.J."/>
            <person name="Petzold A."/>
            <person name="Susuki M."/>
            <person name="Suzuki K.-i.T."/>
            <person name="Hayashi T."/>
            <person name="Toyoda A."/>
            <person name="Oliveira C."/>
            <person name="Osipova E."/>
            <person name="Leigh N.D."/>
            <person name="Simon A."/>
            <person name="Yun M.H."/>
        </authorList>
    </citation>
    <scope>NUCLEOTIDE SEQUENCE</scope>
    <source>
        <strain evidence="2">20211129_DDA</strain>
        <tissue evidence="2">Liver</tissue>
    </source>
</reference>
<proteinExistence type="predicted"/>
<sequence length="178" mass="19422">MQRWLDVLAGSETGRGTRRETPALGTCCARTPPGAKRLGEDSPSGESGQSQHQQGSWEGVSGAWKRVYVNVDNLPSVLYLEKILVDKAIGGVPAGSEVELVDIKCLKHRISWKSQLCCDIQGSQRRSRGNSDQLTSKDQAQEGVCRGEMLIGISADEVLYIQTYSLSLKLGFIQQANQ</sequence>